<reference evidence="2 3" key="1">
    <citation type="submission" date="2021-06" db="EMBL/GenBank/DDBJ databases">
        <authorList>
            <person name="Kallberg Y."/>
            <person name="Tangrot J."/>
            <person name="Rosling A."/>
        </authorList>
    </citation>
    <scope>NUCLEOTIDE SEQUENCE [LARGE SCALE GENOMIC DNA]</scope>
    <source>
        <strain evidence="2 3">120-4 pot B 10/14</strain>
    </source>
</reference>
<accession>A0ABN7XMZ6</accession>
<protein>
    <submittedName>
        <fullName evidence="2">26122_t:CDS:1</fullName>
    </submittedName>
</protein>
<evidence type="ECO:0000313" key="2">
    <source>
        <dbReference type="EMBL" id="CAG8856612.1"/>
    </source>
</evidence>
<dbReference type="EMBL" id="CAJVQB010161833">
    <property type="protein sequence ID" value="CAG8856612.1"/>
    <property type="molecule type" value="Genomic_DNA"/>
</dbReference>
<comment type="caution">
    <text evidence="2">The sequence shown here is derived from an EMBL/GenBank/DDBJ whole genome shotgun (WGS) entry which is preliminary data.</text>
</comment>
<feature type="compositionally biased region" description="Polar residues" evidence="1">
    <location>
        <begin position="81"/>
        <end position="90"/>
    </location>
</feature>
<feature type="non-terminal residue" evidence="2">
    <location>
        <position position="97"/>
    </location>
</feature>
<organism evidence="2 3">
    <name type="scientific">Gigaspora margarita</name>
    <dbReference type="NCBI Taxonomy" id="4874"/>
    <lineage>
        <taxon>Eukaryota</taxon>
        <taxon>Fungi</taxon>
        <taxon>Fungi incertae sedis</taxon>
        <taxon>Mucoromycota</taxon>
        <taxon>Glomeromycotina</taxon>
        <taxon>Glomeromycetes</taxon>
        <taxon>Diversisporales</taxon>
        <taxon>Gigasporaceae</taxon>
        <taxon>Gigaspora</taxon>
    </lineage>
</organism>
<name>A0ABN7XMZ6_GIGMA</name>
<sequence>MELANVQIKLIKLPCQHIIPKDGPIPLSIIDKRWFLERPDIIELLRPSKSSIIDLEFYSTFVKAEEKFEQLPDKSGIKKGSLSNTKQESLLTEHQDA</sequence>
<proteinExistence type="predicted"/>
<keyword evidence="3" id="KW-1185">Reference proteome</keyword>
<evidence type="ECO:0000313" key="3">
    <source>
        <dbReference type="Proteomes" id="UP000789901"/>
    </source>
</evidence>
<evidence type="ECO:0000256" key="1">
    <source>
        <dbReference type="SAM" id="MobiDB-lite"/>
    </source>
</evidence>
<gene>
    <name evidence="2" type="ORF">GMARGA_LOCUS45433</name>
</gene>
<feature type="region of interest" description="Disordered" evidence="1">
    <location>
        <begin position="74"/>
        <end position="97"/>
    </location>
</feature>
<dbReference type="Proteomes" id="UP000789901">
    <property type="component" value="Unassembled WGS sequence"/>
</dbReference>